<sequence>MEGIIPDVPGYAGGSSAEVVLQNLKLIECLWVDVGEDWRRVRHHRPYARFVECAFIPKAHFALSTHHAAEASFLFDATVIEEWSGATSTALLVAGGVHDVVRTRGRRGCPVSWRPMPLHHAEACVAGGCRASTANHRISVTCARNTDSRPYRNDHRGDAVILFGDFNCKHTNWGCAVSNPGGNKLAKLSKKLKFDIVAPLTPTHYPDDLVSRPSTIDIAITKEIALNVDCIEPIYRLVSDHRPVLLRLGPPAGGCPKPMIKITDWKRVSTALEEVDTPALNTIPDVIQTTDEIDSSIGALTNHIRTVVKKCSREVPASVDRRKLPADALELLRAKNAALRLTYAYPSRENRFRARTLQRRVRARMIEVKNEEWSNLMEDISPTHKAFWKVTKALKSEGYLPTPPLKNLIAPSRLTIKKKRSASQTVRQKTSLDPLDDLPPVSLDEVQKLVKGLKVKKLPGLDGISNKAIKCFPLTLLSLLITIFNACLKNSYFPPVWKEAEVIGIPKPGKPRNHLASYRPISLLSGLGKMYEKILKTRLIEYLFGKGLIINEQFGFRPNHSCPQQALRLVEYITEGFKTKKRTIAVFFDVAKAFDRVWHAGLIHKLYLLKVPDRLILIIHNFLIDRHFVFRHENTHLSRRMIKAGVPQGSVLSPLLYSVYTNDIPHSSSGVQLALFADDTALYLRGQTERSICPHLQKAIEELARWFQTWRIEVNAEKSAAISFIYRKGRSPVAVTHGTLPLRINNTPIPWQHTYKYLGITLDRNLHFRDHIKRVRKTAIFYQSRLKGMLGRNSKLSLRNKRTFYLMCIRTVLTYASPVFAHAAPKTLKKLQVLQISVNI</sequence>
<dbReference type="SUPFAM" id="SSF56672">
    <property type="entry name" value="DNA/RNA polymerases"/>
    <property type="match status" value="1"/>
</dbReference>
<keyword evidence="2" id="KW-0548">Nucleotidyltransferase</keyword>
<dbReference type="SUPFAM" id="SSF56219">
    <property type="entry name" value="DNase I-like"/>
    <property type="match status" value="1"/>
</dbReference>
<dbReference type="EMBL" id="BGZK01000086">
    <property type="protein sequence ID" value="GBP17338.1"/>
    <property type="molecule type" value="Genomic_DNA"/>
</dbReference>
<keyword evidence="2" id="KW-0695">RNA-directed DNA polymerase</keyword>
<proteinExistence type="predicted"/>
<comment type="caution">
    <text evidence="2">The sequence shown here is derived from an EMBL/GenBank/DDBJ whole genome shotgun (WGS) entry which is preliminary data.</text>
</comment>
<dbReference type="InterPro" id="IPR036691">
    <property type="entry name" value="Endo/exonu/phosph_ase_sf"/>
</dbReference>
<evidence type="ECO:0000313" key="3">
    <source>
        <dbReference type="Proteomes" id="UP000299102"/>
    </source>
</evidence>
<dbReference type="Pfam" id="PF00078">
    <property type="entry name" value="RVT_1"/>
    <property type="match status" value="1"/>
</dbReference>
<dbReference type="InterPro" id="IPR005135">
    <property type="entry name" value="Endo/exonuclease/phosphatase"/>
</dbReference>
<feature type="domain" description="Reverse transcriptase" evidence="1">
    <location>
        <begin position="486"/>
        <end position="762"/>
    </location>
</feature>
<dbReference type="PANTHER" id="PTHR36688:SF2">
    <property type="entry name" value="ENDONUCLEASE_EXONUCLEASE_PHOSPHATASE DOMAIN-CONTAINING PROTEIN"/>
    <property type="match status" value="1"/>
</dbReference>
<organism evidence="2 3">
    <name type="scientific">Eumeta variegata</name>
    <name type="common">Bagworm moth</name>
    <name type="synonym">Eumeta japonica</name>
    <dbReference type="NCBI Taxonomy" id="151549"/>
    <lineage>
        <taxon>Eukaryota</taxon>
        <taxon>Metazoa</taxon>
        <taxon>Ecdysozoa</taxon>
        <taxon>Arthropoda</taxon>
        <taxon>Hexapoda</taxon>
        <taxon>Insecta</taxon>
        <taxon>Pterygota</taxon>
        <taxon>Neoptera</taxon>
        <taxon>Endopterygota</taxon>
        <taxon>Lepidoptera</taxon>
        <taxon>Glossata</taxon>
        <taxon>Ditrysia</taxon>
        <taxon>Tineoidea</taxon>
        <taxon>Psychidae</taxon>
        <taxon>Oiketicinae</taxon>
        <taxon>Eumeta</taxon>
    </lineage>
</organism>
<keyword evidence="3" id="KW-1185">Reference proteome</keyword>
<dbReference type="PROSITE" id="PS50878">
    <property type="entry name" value="RT_POL"/>
    <property type="match status" value="1"/>
</dbReference>
<accession>A0A4C1TTV9</accession>
<dbReference type="AlphaFoldDB" id="A0A4C1TTV9"/>
<evidence type="ECO:0000313" key="2">
    <source>
        <dbReference type="EMBL" id="GBP17338.1"/>
    </source>
</evidence>
<name>A0A4C1TTV9_EUMVA</name>
<dbReference type="CDD" id="cd01650">
    <property type="entry name" value="RT_nLTR_like"/>
    <property type="match status" value="1"/>
</dbReference>
<reference evidence="2 3" key="1">
    <citation type="journal article" date="2019" name="Commun. Biol.">
        <title>The bagworm genome reveals a unique fibroin gene that provides high tensile strength.</title>
        <authorList>
            <person name="Kono N."/>
            <person name="Nakamura H."/>
            <person name="Ohtoshi R."/>
            <person name="Tomita M."/>
            <person name="Numata K."/>
            <person name="Arakawa K."/>
        </authorList>
    </citation>
    <scope>NUCLEOTIDE SEQUENCE [LARGE SCALE GENOMIC DNA]</scope>
</reference>
<evidence type="ECO:0000259" key="1">
    <source>
        <dbReference type="PROSITE" id="PS50878"/>
    </source>
</evidence>
<dbReference type="InterPro" id="IPR052560">
    <property type="entry name" value="RdDP_mobile_element"/>
</dbReference>
<dbReference type="PANTHER" id="PTHR36688">
    <property type="entry name" value="ENDO/EXONUCLEASE/PHOSPHATASE DOMAIN-CONTAINING PROTEIN"/>
    <property type="match status" value="1"/>
</dbReference>
<dbReference type="Proteomes" id="UP000299102">
    <property type="component" value="Unassembled WGS sequence"/>
</dbReference>
<gene>
    <name evidence="2" type="primary">RTase</name>
    <name evidence="2" type="ORF">EVAR_17824_1</name>
</gene>
<keyword evidence="2" id="KW-0808">Transferase</keyword>
<dbReference type="Pfam" id="PF14529">
    <property type="entry name" value="Exo_endo_phos_2"/>
    <property type="match status" value="1"/>
</dbReference>
<dbReference type="InterPro" id="IPR043502">
    <property type="entry name" value="DNA/RNA_pol_sf"/>
</dbReference>
<dbReference type="OrthoDB" id="7701509at2759"/>
<dbReference type="GO" id="GO:0003964">
    <property type="term" value="F:RNA-directed DNA polymerase activity"/>
    <property type="evidence" value="ECO:0007669"/>
    <property type="project" value="UniProtKB-KW"/>
</dbReference>
<dbReference type="Gene3D" id="3.60.10.10">
    <property type="entry name" value="Endonuclease/exonuclease/phosphatase"/>
    <property type="match status" value="1"/>
</dbReference>
<dbReference type="InterPro" id="IPR000477">
    <property type="entry name" value="RT_dom"/>
</dbReference>
<protein>
    <submittedName>
        <fullName evidence="2">Probable RNA-directed DNA polymerase from transposon BS</fullName>
    </submittedName>
</protein>